<dbReference type="SUPFAM" id="SSF56176">
    <property type="entry name" value="FAD-binding/transporter-associated domain-like"/>
    <property type="match status" value="1"/>
</dbReference>
<evidence type="ECO:0000313" key="5">
    <source>
        <dbReference type="EMBL" id="MXY35133.1"/>
    </source>
</evidence>
<dbReference type="PANTHER" id="PTHR42659">
    <property type="entry name" value="XANTHINE DEHYDROGENASE SUBUNIT C-RELATED"/>
    <property type="match status" value="1"/>
</dbReference>
<dbReference type="InterPro" id="IPR016166">
    <property type="entry name" value="FAD-bd_PCMH"/>
</dbReference>
<dbReference type="InterPro" id="IPR002346">
    <property type="entry name" value="Mopterin_DH_FAD-bd"/>
</dbReference>
<evidence type="ECO:0000259" key="4">
    <source>
        <dbReference type="PROSITE" id="PS51387"/>
    </source>
</evidence>
<dbReference type="GO" id="GO:0016491">
    <property type="term" value="F:oxidoreductase activity"/>
    <property type="evidence" value="ECO:0007669"/>
    <property type="project" value="UniProtKB-KW"/>
</dbReference>
<organism evidence="5">
    <name type="scientific">Boseongicola sp. SB0664_bin_43</name>
    <dbReference type="NCBI Taxonomy" id="2604844"/>
    <lineage>
        <taxon>Bacteria</taxon>
        <taxon>Pseudomonadati</taxon>
        <taxon>Pseudomonadota</taxon>
        <taxon>Alphaproteobacteria</taxon>
        <taxon>Rhodobacterales</taxon>
        <taxon>Paracoccaceae</taxon>
        <taxon>Boseongicola</taxon>
    </lineage>
</organism>
<dbReference type="PANTHER" id="PTHR42659:SF2">
    <property type="entry name" value="XANTHINE DEHYDROGENASE SUBUNIT C-RELATED"/>
    <property type="match status" value="1"/>
</dbReference>
<dbReference type="SMART" id="SM01092">
    <property type="entry name" value="CO_deh_flav_C"/>
    <property type="match status" value="1"/>
</dbReference>
<comment type="caution">
    <text evidence="5">The sequence shown here is derived from an EMBL/GenBank/DDBJ whole genome shotgun (WGS) entry which is preliminary data.</text>
</comment>
<dbReference type="Gene3D" id="3.30.465.10">
    <property type="match status" value="2"/>
</dbReference>
<dbReference type="EMBL" id="VXRY01000570">
    <property type="protein sequence ID" value="MXY35133.1"/>
    <property type="molecule type" value="Genomic_DNA"/>
</dbReference>
<evidence type="ECO:0000256" key="3">
    <source>
        <dbReference type="ARBA" id="ARBA00023002"/>
    </source>
</evidence>
<keyword evidence="3" id="KW-0560">Oxidoreductase</keyword>
<dbReference type="SUPFAM" id="SSF55447">
    <property type="entry name" value="CO dehydrogenase flavoprotein C-terminal domain-like"/>
    <property type="match status" value="1"/>
</dbReference>
<dbReference type="InterPro" id="IPR051312">
    <property type="entry name" value="Diverse_Substr_Oxidored"/>
</dbReference>
<dbReference type="InterPro" id="IPR016167">
    <property type="entry name" value="FAD-bd_PCMH_sub1"/>
</dbReference>
<dbReference type="AlphaFoldDB" id="A0A6B0Y582"/>
<gene>
    <name evidence="5" type="ORF">F4Y60_13835</name>
</gene>
<dbReference type="InterPro" id="IPR005107">
    <property type="entry name" value="CO_DH_flav_C"/>
</dbReference>
<feature type="domain" description="FAD-binding PCMH-type" evidence="4">
    <location>
        <begin position="1"/>
        <end position="251"/>
    </location>
</feature>
<dbReference type="Gene3D" id="3.30.390.50">
    <property type="entry name" value="CO dehydrogenase flavoprotein, C-terminal domain"/>
    <property type="match status" value="1"/>
</dbReference>
<dbReference type="InterPro" id="IPR016169">
    <property type="entry name" value="FAD-bd_PCMH_sub2"/>
</dbReference>
<dbReference type="Gene3D" id="3.30.43.10">
    <property type="entry name" value="Uridine Diphospho-n-acetylenolpyruvylglucosamine Reductase, domain 2"/>
    <property type="match status" value="1"/>
</dbReference>
<dbReference type="Pfam" id="PF03450">
    <property type="entry name" value="CO_deh_flav_C"/>
    <property type="match status" value="1"/>
</dbReference>
<dbReference type="InterPro" id="IPR036683">
    <property type="entry name" value="CO_DH_flav_C_dom_sf"/>
</dbReference>
<keyword evidence="2" id="KW-0274">FAD</keyword>
<dbReference type="Pfam" id="PF00941">
    <property type="entry name" value="FAD_binding_5"/>
    <property type="match status" value="1"/>
</dbReference>
<evidence type="ECO:0000256" key="2">
    <source>
        <dbReference type="ARBA" id="ARBA00022827"/>
    </source>
</evidence>
<keyword evidence="1" id="KW-0285">Flavoprotein</keyword>
<reference evidence="5" key="1">
    <citation type="submission" date="2019-09" db="EMBL/GenBank/DDBJ databases">
        <title>Characterisation of the sponge microbiome using genome-centric metagenomics.</title>
        <authorList>
            <person name="Engelberts J.P."/>
            <person name="Robbins S.J."/>
            <person name="De Goeij J.M."/>
            <person name="Aranda M."/>
            <person name="Bell S.C."/>
            <person name="Webster N.S."/>
        </authorList>
    </citation>
    <scope>NUCLEOTIDE SEQUENCE</scope>
    <source>
        <strain evidence="5">SB0664_bin_43</strain>
    </source>
</reference>
<evidence type="ECO:0000256" key="1">
    <source>
        <dbReference type="ARBA" id="ARBA00022630"/>
    </source>
</evidence>
<name>A0A6B0Y582_9RHOB</name>
<dbReference type="GO" id="GO:0071949">
    <property type="term" value="F:FAD binding"/>
    <property type="evidence" value="ECO:0007669"/>
    <property type="project" value="InterPro"/>
</dbReference>
<accession>A0A6B0Y582</accession>
<protein>
    <submittedName>
        <fullName evidence="5">Xanthine dehydrogenase family protein subunit M</fullName>
    </submittedName>
</protein>
<dbReference type="InterPro" id="IPR036318">
    <property type="entry name" value="FAD-bd_PCMH-like_sf"/>
</dbReference>
<dbReference type="PROSITE" id="PS51387">
    <property type="entry name" value="FAD_PCMH"/>
    <property type="match status" value="1"/>
</dbReference>
<proteinExistence type="predicted"/>
<sequence>MRDFTYRRADSIDEAIAGVAAGATPIAGGTELLNWMRLGADQSGAVIDIGDVDALRGISLRGGVVRIGSLATLNEIEGDATVREHAPVLAKACLESASAQIRNSATLGGNLLQKTRCPYFRVEAGNETRLPWACNKRQVGSGCSAATGLNDHASIFGTTDACRCNHPSDPAAALATIDATVHVTGPDGERDIPASEFHLSQAEARDLLSSGQADGLKGAWAIGKAGAEAVLLNRMRGDEIITGYSFSVDAASANSVYLKVRERKSFEYAKVSAAVCLEARDGRIQALRVAMGSIAQRPWRLRAAEAKLAGAVLTSDALTPVLDEEFASARPASSQEYKVRLARNAARRAILLAGGKSHA</sequence>